<keyword evidence="1" id="KW-0472">Membrane</keyword>
<dbReference type="AlphaFoldDB" id="A0A4R6ZK97"/>
<feature type="transmembrane region" description="Helical" evidence="1">
    <location>
        <begin position="107"/>
        <end position="130"/>
    </location>
</feature>
<organism evidence="2 3">
    <name type="scientific">Listeria rocourtiae</name>
    <dbReference type="NCBI Taxonomy" id="647910"/>
    <lineage>
        <taxon>Bacteria</taxon>
        <taxon>Bacillati</taxon>
        <taxon>Bacillota</taxon>
        <taxon>Bacilli</taxon>
        <taxon>Bacillales</taxon>
        <taxon>Listeriaceae</taxon>
        <taxon>Listeria</taxon>
    </lineage>
</organism>
<protein>
    <submittedName>
        <fullName evidence="2">Uncharacterized protein</fullName>
    </submittedName>
</protein>
<feature type="transmembrane region" description="Helical" evidence="1">
    <location>
        <begin position="44"/>
        <end position="65"/>
    </location>
</feature>
<name>A0A4R6ZK97_9LIST</name>
<evidence type="ECO:0000313" key="2">
    <source>
        <dbReference type="EMBL" id="TDR52429.1"/>
    </source>
</evidence>
<proteinExistence type="predicted"/>
<comment type="caution">
    <text evidence="2">The sequence shown here is derived from an EMBL/GenBank/DDBJ whole genome shotgun (WGS) entry which is preliminary data.</text>
</comment>
<feature type="transmembrane region" description="Helical" evidence="1">
    <location>
        <begin position="77"/>
        <end position="101"/>
    </location>
</feature>
<keyword evidence="1" id="KW-1133">Transmembrane helix</keyword>
<dbReference type="EMBL" id="SNZK01000008">
    <property type="protein sequence ID" value="TDR52429.1"/>
    <property type="molecule type" value="Genomic_DNA"/>
</dbReference>
<accession>A0A4R6ZK97</accession>
<sequence>MFTSTSVPLIAIIFIVMVNYIFDGISIVLFGIGNSYIEEYLNTVYDLLLLVANYLMCLPVAKLLNKDAIQKSHTIDKILMLSTLLTTVILLYMFIFIGSLYDFSNEIMVINAMLFTVYSSLIFIVFTIMLKISENKITLDNQREKLLQLKSYTEKLEEVYGEMNLFRHDYIIIY</sequence>
<keyword evidence="1" id="KW-0812">Transmembrane</keyword>
<evidence type="ECO:0000313" key="3">
    <source>
        <dbReference type="Proteomes" id="UP000295558"/>
    </source>
</evidence>
<keyword evidence="3" id="KW-1185">Reference proteome</keyword>
<reference evidence="2 3" key="1">
    <citation type="submission" date="2019-03" db="EMBL/GenBank/DDBJ databases">
        <title>Genomic Encyclopedia of Type Strains, Phase III (KMG-III): the genomes of soil and plant-associated and newly described type strains.</title>
        <authorList>
            <person name="Whitman W."/>
        </authorList>
    </citation>
    <scope>NUCLEOTIDE SEQUENCE [LARGE SCALE GENOMIC DNA]</scope>
    <source>
        <strain evidence="2 3">CECT 7972</strain>
    </source>
</reference>
<dbReference type="STRING" id="1265846.PROCOU_00565"/>
<evidence type="ECO:0000256" key="1">
    <source>
        <dbReference type="SAM" id="Phobius"/>
    </source>
</evidence>
<feature type="transmembrane region" description="Helical" evidence="1">
    <location>
        <begin position="7"/>
        <end position="32"/>
    </location>
</feature>
<dbReference type="Proteomes" id="UP000295558">
    <property type="component" value="Unassembled WGS sequence"/>
</dbReference>
<gene>
    <name evidence="2" type="ORF">DFP96_108103</name>
</gene>